<dbReference type="Proteomes" id="UP000778951">
    <property type="component" value="Unassembled WGS sequence"/>
</dbReference>
<evidence type="ECO:0000313" key="1">
    <source>
        <dbReference type="EMBL" id="NIZ69278.1"/>
    </source>
</evidence>
<evidence type="ECO:0000313" key="2">
    <source>
        <dbReference type="Proteomes" id="UP000778951"/>
    </source>
</evidence>
<keyword evidence="2" id="KW-1185">Reference proteome</keyword>
<name>A0A968KVM3_9SPIO</name>
<dbReference type="EMBL" id="JAATLM010000001">
    <property type="protein sequence ID" value="NIZ69278.1"/>
    <property type="molecule type" value="Genomic_DNA"/>
</dbReference>
<accession>A0A968KVM3</accession>
<dbReference type="RefSeq" id="WP_167695372.1">
    <property type="nucleotide sequence ID" value="NZ_CP118181.1"/>
</dbReference>
<proteinExistence type="predicted"/>
<gene>
    <name evidence="1" type="ORF">HCT48_03495</name>
</gene>
<sequence length="733" mass="86229">MRKFLPWLLLIVSCTPSPTDSAIPPSDGAIILEKPTELIELTESPHWVYQQVLSIHTTTEALNASLTGRTLADFDKTKEVGYELLHHREEIKRPQMYADYQGFDAALLATLMAYTLSDAEINNLHYYGLTSPDTLAGQLLMSWLIMYPPVDFFGAWYPDIAYAGNGFWSEFFTRYYGSAEFTKKMDTSGMTWLEMIERMTEEWQENDLSVWWFWTDYEVAIKKTIDIRHALLLAQLMEDYQAKRPLPPKLYEALANFLAYHRIAVGFPSHFDDYQPKQKREWWSTASGAPTFIDMNISYHLIDKYNLSNPNTIPGQLLAIQFIDYIHWFDWDGYLEALKGLLGSQQFIEQRLRYSHQEKETYLKEVENLYKMMEEVDYRWRGGEGDPETILYLARLADKHPLYQQAMRLTRVMPSVESHSNHLVLEEIDWNNRYYVAVQHREKLGYPADYADYRGYDARVVDVMMQNVFSTKEIAMLKEMDLTSPDTIPGLLLIGWMLREQSAEHFHAWYPDIPLALSPDNFWTEALARIYGSRTFVEENKWFNELDGSAWLALLETLENTTSEEEGYFSEHEMYWYAINFRRDLYKMAEERRLMLLRDLLSRETIENERVNEALIQVLAYHNEHIGFASYYNDFVLTKENQSSSENLVDQLRIFRNLTRDFIRYLDAWSYGRDIVEAVGSEQFLIYLTATVESEKIKGTRFEQYASAFEHILNPYYNILEELYTAVLEEGYR</sequence>
<organism evidence="1 2">
    <name type="scientific">Entomospira culicis</name>
    <dbReference type="NCBI Taxonomy" id="2719989"/>
    <lineage>
        <taxon>Bacteria</taxon>
        <taxon>Pseudomonadati</taxon>
        <taxon>Spirochaetota</taxon>
        <taxon>Spirochaetia</taxon>
        <taxon>Spirochaetales</taxon>
        <taxon>Spirochaetaceae</taxon>
        <taxon>Entomospira</taxon>
    </lineage>
</organism>
<comment type="caution">
    <text evidence="1">The sequence shown here is derived from an EMBL/GenBank/DDBJ whole genome shotgun (WGS) entry which is preliminary data.</text>
</comment>
<protein>
    <submittedName>
        <fullName evidence="1">Uncharacterized protein</fullName>
    </submittedName>
</protein>
<dbReference type="AlphaFoldDB" id="A0A968KVM3"/>
<reference evidence="1" key="1">
    <citation type="submission" date="2020-03" db="EMBL/GenBank/DDBJ databases">
        <title>Spirochaetal bacteria isolated from arthropods constitute a novel genus Entomospira genus novum within the order Spirochaetales.</title>
        <authorList>
            <person name="Grana-Miraglia L."/>
            <person name="Sikutova S."/>
            <person name="Fingerle V."/>
            <person name="Sing A."/>
            <person name="Castillo-Ramirez S."/>
            <person name="Margos G."/>
            <person name="Rudolf I."/>
        </authorList>
    </citation>
    <scope>NUCLEOTIDE SEQUENCE</scope>
    <source>
        <strain evidence="1">BR149</strain>
    </source>
</reference>